<name>A0A9W9ZI96_9CNID</name>
<gene>
    <name evidence="1" type="ORF">OS493_036282</name>
</gene>
<dbReference type="AlphaFoldDB" id="A0A9W9ZI96"/>
<organism evidence="1 2">
    <name type="scientific">Desmophyllum pertusum</name>
    <dbReference type="NCBI Taxonomy" id="174260"/>
    <lineage>
        <taxon>Eukaryota</taxon>
        <taxon>Metazoa</taxon>
        <taxon>Cnidaria</taxon>
        <taxon>Anthozoa</taxon>
        <taxon>Hexacorallia</taxon>
        <taxon>Scleractinia</taxon>
        <taxon>Caryophylliina</taxon>
        <taxon>Caryophylliidae</taxon>
        <taxon>Desmophyllum</taxon>
    </lineage>
</organism>
<evidence type="ECO:0000313" key="2">
    <source>
        <dbReference type="Proteomes" id="UP001163046"/>
    </source>
</evidence>
<feature type="non-terminal residue" evidence="1">
    <location>
        <position position="173"/>
    </location>
</feature>
<comment type="caution">
    <text evidence="1">The sequence shown here is derived from an EMBL/GenBank/DDBJ whole genome shotgun (WGS) entry which is preliminary data.</text>
</comment>
<protein>
    <submittedName>
        <fullName evidence="1">Uncharacterized protein</fullName>
    </submittedName>
</protein>
<dbReference type="EMBL" id="MU825932">
    <property type="protein sequence ID" value="KAJ7382248.1"/>
    <property type="molecule type" value="Genomic_DNA"/>
</dbReference>
<proteinExistence type="predicted"/>
<accession>A0A9W9ZI96</accession>
<dbReference type="Proteomes" id="UP001163046">
    <property type="component" value="Unassembled WGS sequence"/>
</dbReference>
<sequence>NECNLLSGGAVMQHFECVFALDDIDTTYADTCLRISLLWVRHSNLHCGTSQKRLVFVSMMDERMASYIRNYSDTFGAIMRQPVRTTLEKRTEIPPLWCGLEEVGSEEFVKSHSSLMILEISYLYDGAPELGLMTSIRVLANDLQSAACQINKDFSGEFVSIFQAGKLDVQAGN</sequence>
<keyword evidence="2" id="KW-1185">Reference proteome</keyword>
<reference evidence="1" key="1">
    <citation type="submission" date="2023-01" db="EMBL/GenBank/DDBJ databases">
        <title>Genome assembly of the deep-sea coral Lophelia pertusa.</title>
        <authorList>
            <person name="Herrera S."/>
            <person name="Cordes E."/>
        </authorList>
    </citation>
    <scope>NUCLEOTIDE SEQUENCE</scope>
    <source>
        <strain evidence="1">USNM1676648</strain>
        <tissue evidence="1">Polyp</tissue>
    </source>
</reference>
<evidence type="ECO:0000313" key="1">
    <source>
        <dbReference type="EMBL" id="KAJ7382248.1"/>
    </source>
</evidence>